<evidence type="ECO:0000256" key="3">
    <source>
        <dbReference type="ARBA" id="ARBA00022989"/>
    </source>
</evidence>
<protein>
    <submittedName>
        <fullName evidence="9">Hydrogenase, EchA subunit</fullName>
    </submittedName>
</protein>
<dbReference type="InterPro" id="IPR001750">
    <property type="entry name" value="ND/Mrp_TM"/>
</dbReference>
<feature type="transmembrane region" description="Helical" evidence="6">
    <location>
        <begin position="488"/>
        <end position="511"/>
    </location>
</feature>
<feature type="transmembrane region" description="Helical" evidence="6">
    <location>
        <begin position="543"/>
        <end position="564"/>
    </location>
</feature>
<feature type="transmembrane region" description="Helical" evidence="6">
    <location>
        <begin position="244"/>
        <end position="261"/>
    </location>
</feature>
<feature type="transmembrane region" description="Helical" evidence="6">
    <location>
        <begin position="29"/>
        <end position="49"/>
    </location>
</feature>
<dbReference type="InterPro" id="IPR050616">
    <property type="entry name" value="CPA3_Na-H_Antiporter_A"/>
</dbReference>
<dbReference type="Pfam" id="PF00361">
    <property type="entry name" value="Proton_antipo_M"/>
    <property type="match status" value="1"/>
</dbReference>
<feature type="transmembrane region" description="Helical" evidence="6">
    <location>
        <begin position="599"/>
        <end position="618"/>
    </location>
</feature>
<dbReference type="GO" id="GO:0012505">
    <property type="term" value="C:endomembrane system"/>
    <property type="evidence" value="ECO:0007669"/>
    <property type="project" value="UniProtKB-SubCell"/>
</dbReference>
<dbReference type="AlphaFoldDB" id="B9L8T8"/>
<dbReference type="PANTHER" id="PTHR43373">
    <property type="entry name" value="NA(+)/H(+) ANTIPORTER SUBUNIT"/>
    <property type="match status" value="1"/>
</dbReference>
<dbReference type="EMBL" id="CP001279">
    <property type="protein sequence ID" value="ACM92256.1"/>
    <property type="molecule type" value="Genomic_DNA"/>
</dbReference>
<evidence type="ECO:0000259" key="8">
    <source>
        <dbReference type="Pfam" id="PF00662"/>
    </source>
</evidence>
<feature type="transmembrane region" description="Helical" evidence="6">
    <location>
        <begin position="268"/>
        <end position="287"/>
    </location>
</feature>
<feature type="transmembrane region" description="Helical" evidence="6">
    <location>
        <begin position="364"/>
        <end position="384"/>
    </location>
</feature>
<dbReference type="Pfam" id="PF00662">
    <property type="entry name" value="Proton_antipo_N"/>
    <property type="match status" value="1"/>
</dbReference>
<keyword evidence="10" id="KW-1185">Reference proteome</keyword>
<name>B9L8T8_NAUPA</name>
<organism evidence="9 10">
    <name type="scientific">Nautilia profundicola (strain ATCC BAA-1463 / DSM 18972 / AmH)</name>
    <dbReference type="NCBI Taxonomy" id="598659"/>
    <lineage>
        <taxon>Bacteria</taxon>
        <taxon>Pseudomonadati</taxon>
        <taxon>Campylobacterota</taxon>
        <taxon>Epsilonproteobacteria</taxon>
        <taxon>Nautiliales</taxon>
        <taxon>Nautiliaceae</taxon>
        <taxon>Nautilia</taxon>
    </lineage>
</organism>
<feature type="transmembrane region" description="Helical" evidence="6">
    <location>
        <begin position="122"/>
        <end position="140"/>
    </location>
</feature>
<evidence type="ECO:0000256" key="1">
    <source>
        <dbReference type="ARBA" id="ARBA00004127"/>
    </source>
</evidence>
<feature type="transmembrane region" description="Helical" evidence="6">
    <location>
        <begin position="336"/>
        <end position="358"/>
    </location>
</feature>
<keyword evidence="4 6" id="KW-0472">Membrane</keyword>
<feature type="transmembrane region" description="Helical" evidence="6">
    <location>
        <begin position="203"/>
        <end position="224"/>
    </location>
</feature>
<sequence length="619" mass="69062">MDLFITMSIVLPWIAAFVIYLAKNDFLTNVLSFAMLPILGYFAWMVYSSGNLPYLMDTPSWVNYLITVYDFGLLGYFLYQGIKNKSMLVSALAILQLVLLIIVVLMIEHSNTANIYVDKLTAFMYMIVAIVGVPIAIFATKYMEYDEKGKHSFVAILIWFLGVMNFAVSVNNIEWFFALFETTTLASYVLIRFRMDREAVNNAILALWMNQIGGVAILFALLTFIKTSGMYHFTDLLNADPKTLSLAALGFLSLSALVKGAQMPFHKWLLGAMVAPTPVSAILHSATMVKIAPYLLLRISPIIKGTLLAKLLIITTGFVFVAAAVIALTQDNFKKILAYSTISLLGLMMLAAVVGTPIAITASLLLILFHAFAKGFLFIEAGVLEKVFHVKYIKEMRRLIERAPLTLMFIFFGFLNMTFVPFGTFIGKWIMIEEASGFLTHGSYVLLILYVGAGSAFLSVLYMKVLGISVRKSHGIEKVKLLPLPKRFNFVSIWYYAWLLALTVFIAPFIATQIVPIATELSGSVANIHADNLSLVINSSTLYFWQIMGALVILLLIHALPFFVHFKNVDTAMPYNCGEAFPRHIETYNFVCISKYENYLIAFSIALFVMVLVLGGGLL</sequence>
<dbReference type="PRINTS" id="PR01434">
    <property type="entry name" value="NADHDHGNASE5"/>
</dbReference>
<feature type="domain" description="NADH:quinone oxidoreductase/Mrp antiporter transmembrane" evidence="7">
    <location>
        <begin position="175"/>
        <end position="435"/>
    </location>
</feature>
<dbReference type="Proteomes" id="UP000000448">
    <property type="component" value="Chromosome"/>
</dbReference>
<feature type="transmembrane region" description="Helical" evidence="6">
    <location>
        <begin position="86"/>
        <end position="107"/>
    </location>
</feature>
<proteinExistence type="predicted"/>
<dbReference type="HOGENOM" id="CLU_013183_0_0_7"/>
<reference evidence="9 10" key="1">
    <citation type="journal article" date="2009" name="PLoS Genet.">
        <title>Adaptations to submarine hydrothermal environments exemplified by the genome of Nautilia profundicola.</title>
        <authorList>
            <person name="Campbell B.J."/>
            <person name="Smith J.L."/>
            <person name="Hanson T.E."/>
            <person name="Klotz M.G."/>
            <person name="Stein L.Y."/>
            <person name="Lee C.K."/>
            <person name="Wu D."/>
            <person name="Robinson J.M."/>
            <person name="Khouri H.M."/>
            <person name="Eisen J.A."/>
            <person name="Cary S.C."/>
        </authorList>
    </citation>
    <scope>NUCLEOTIDE SEQUENCE [LARGE SCALE GENOMIC DNA]</scope>
    <source>
        <strain evidence="10">ATCC BAA-1463 / DSM 18972 / AmH</strain>
    </source>
</reference>
<evidence type="ECO:0000313" key="10">
    <source>
        <dbReference type="Proteomes" id="UP000000448"/>
    </source>
</evidence>
<accession>B9L8T8</accession>
<dbReference type="GO" id="GO:0016020">
    <property type="term" value="C:membrane"/>
    <property type="evidence" value="ECO:0007669"/>
    <property type="project" value="UniProtKB-SubCell"/>
</dbReference>
<gene>
    <name evidence="9" type="ordered locus">NAMH_0630</name>
</gene>
<dbReference type="KEGG" id="nam:NAMH_0630"/>
<evidence type="ECO:0000259" key="7">
    <source>
        <dbReference type="Pfam" id="PF00361"/>
    </source>
</evidence>
<evidence type="ECO:0000256" key="5">
    <source>
        <dbReference type="RuleBase" id="RU000320"/>
    </source>
</evidence>
<evidence type="ECO:0000256" key="2">
    <source>
        <dbReference type="ARBA" id="ARBA00022692"/>
    </source>
</evidence>
<feature type="transmembrane region" description="Helical" evidence="6">
    <location>
        <begin position="175"/>
        <end position="191"/>
    </location>
</feature>
<evidence type="ECO:0000313" key="9">
    <source>
        <dbReference type="EMBL" id="ACM92256.1"/>
    </source>
</evidence>
<feature type="domain" description="NADH-Ubiquinone oxidoreductase (complex I) chain 5 N-terminal" evidence="8">
    <location>
        <begin position="112"/>
        <end position="153"/>
    </location>
</feature>
<comment type="subcellular location">
    <subcellularLocation>
        <location evidence="1">Endomembrane system</location>
        <topology evidence="1">Multi-pass membrane protein</topology>
    </subcellularLocation>
    <subcellularLocation>
        <location evidence="5">Membrane</location>
        <topology evidence="5">Multi-pass membrane protein</topology>
    </subcellularLocation>
</comment>
<keyword evidence="3 6" id="KW-1133">Transmembrane helix</keyword>
<feature type="transmembrane region" description="Helical" evidence="6">
    <location>
        <begin position="444"/>
        <end position="467"/>
    </location>
</feature>
<dbReference type="eggNOG" id="COG1009">
    <property type="taxonomic scope" value="Bacteria"/>
</dbReference>
<dbReference type="OrthoDB" id="9811798at2"/>
<dbReference type="RefSeq" id="WP_012663628.1">
    <property type="nucleotide sequence ID" value="NC_012115.1"/>
</dbReference>
<feature type="transmembrane region" description="Helical" evidence="6">
    <location>
        <begin position="61"/>
        <end position="79"/>
    </location>
</feature>
<evidence type="ECO:0000256" key="6">
    <source>
        <dbReference type="SAM" id="Phobius"/>
    </source>
</evidence>
<dbReference type="STRING" id="598659.NAMH_0630"/>
<dbReference type="InterPro" id="IPR001516">
    <property type="entry name" value="Proton_antipo_N"/>
</dbReference>
<keyword evidence="2 5" id="KW-0812">Transmembrane</keyword>
<dbReference type="PANTHER" id="PTHR43373:SF1">
    <property type="entry name" value="NA(+)_H(+) ANTIPORTER SUBUNIT A"/>
    <property type="match status" value="1"/>
</dbReference>
<feature type="transmembrane region" description="Helical" evidence="6">
    <location>
        <begin position="307"/>
        <end position="329"/>
    </location>
</feature>
<feature type="transmembrane region" description="Helical" evidence="6">
    <location>
        <begin position="152"/>
        <end position="169"/>
    </location>
</feature>
<feature type="transmembrane region" description="Helical" evidence="6">
    <location>
        <begin position="405"/>
        <end position="432"/>
    </location>
</feature>
<evidence type="ECO:0000256" key="4">
    <source>
        <dbReference type="ARBA" id="ARBA00023136"/>
    </source>
</evidence>
<feature type="transmembrane region" description="Helical" evidence="6">
    <location>
        <begin position="6"/>
        <end position="22"/>
    </location>
</feature>